<name>A0ABY5JU55_9BACI</name>
<dbReference type="EMBL" id="CP101914">
    <property type="protein sequence ID" value="UUI03704.1"/>
    <property type="molecule type" value="Genomic_DNA"/>
</dbReference>
<feature type="compositionally biased region" description="Acidic residues" evidence="8">
    <location>
        <begin position="422"/>
        <end position="433"/>
    </location>
</feature>
<dbReference type="SUPFAM" id="SSF53850">
    <property type="entry name" value="Periplasmic binding protein-like II"/>
    <property type="match status" value="1"/>
</dbReference>
<organism evidence="10 11">
    <name type="scientific">Oceanobacillus jeddahense</name>
    <dbReference type="NCBI Taxonomy" id="1462527"/>
    <lineage>
        <taxon>Bacteria</taxon>
        <taxon>Bacillati</taxon>
        <taxon>Bacillota</taxon>
        <taxon>Bacilli</taxon>
        <taxon>Bacillales</taxon>
        <taxon>Bacillaceae</taxon>
        <taxon>Oceanobacillus</taxon>
    </lineage>
</organism>
<evidence type="ECO:0000256" key="3">
    <source>
        <dbReference type="ARBA" id="ARBA00022475"/>
    </source>
</evidence>
<dbReference type="InterPro" id="IPR006061">
    <property type="entry name" value="SBP_1_CS"/>
</dbReference>
<dbReference type="Gene3D" id="3.40.190.10">
    <property type="entry name" value="Periplasmic binding protein-like II"/>
    <property type="match status" value="2"/>
</dbReference>
<evidence type="ECO:0000313" key="10">
    <source>
        <dbReference type="EMBL" id="UUI03704.1"/>
    </source>
</evidence>
<evidence type="ECO:0000256" key="8">
    <source>
        <dbReference type="SAM" id="MobiDB-lite"/>
    </source>
</evidence>
<keyword evidence="5" id="KW-0472">Membrane</keyword>
<keyword evidence="2" id="KW-0813">Transport</keyword>
<dbReference type="PROSITE" id="PS01037">
    <property type="entry name" value="SBP_BACTERIAL_1"/>
    <property type="match status" value="1"/>
</dbReference>
<comment type="similarity">
    <text evidence="1">Belongs to the bacterial solute-binding protein 1 family.</text>
</comment>
<protein>
    <submittedName>
        <fullName evidence="10">ABC transporter substrate-binding protein</fullName>
    </submittedName>
</protein>
<feature type="signal peptide" evidence="9">
    <location>
        <begin position="1"/>
        <end position="20"/>
    </location>
</feature>
<reference evidence="10" key="1">
    <citation type="submission" date="2022-07" db="EMBL/GenBank/DDBJ databases">
        <title>FELIX.</title>
        <authorList>
            <person name="Wan K.H."/>
            <person name="Park S."/>
            <person name="Lawrence Q."/>
            <person name="Eichenberger J.P."/>
            <person name="Booth B.W."/>
            <person name="Piaggio A.J."/>
            <person name="Chandler J.C."/>
            <person name="Franklin A.B."/>
            <person name="Celniker S.E."/>
        </authorList>
    </citation>
    <scope>NUCLEOTIDE SEQUENCE</scope>
    <source>
        <strain evidence="10">QA-1986 374</strain>
    </source>
</reference>
<keyword evidence="7" id="KW-0449">Lipoprotein</keyword>
<accession>A0ABY5JU55</accession>
<gene>
    <name evidence="10" type="ORF">NP439_03125</name>
</gene>
<dbReference type="InterPro" id="IPR050490">
    <property type="entry name" value="Bact_solute-bd_prot1"/>
</dbReference>
<keyword evidence="4 9" id="KW-0732">Signal</keyword>
<evidence type="ECO:0000313" key="11">
    <source>
        <dbReference type="Proteomes" id="UP001059773"/>
    </source>
</evidence>
<dbReference type="PANTHER" id="PTHR43649:SF33">
    <property type="entry name" value="POLYGALACTURONAN_RHAMNOGALACTURONAN-BINDING PROTEIN YTCQ"/>
    <property type="match status" value="1"/>
</dbReference>
<keyword evidence="11" id="KW-1185">Reference proteome</keyword>
<evidence type="ECO:0000256" key="1">
    <source>
        <dbReference type="ARBA" id="ARBA00008520"/>
    </source>
</evidence>
<feature type="chain" id="PRO_5046211013" evidence="9">
    <location>
        <begin position="21"/>
        <end position="433"/>
    </location>
</feature>
<evidence type="ECO:0000256" key="6">
    <source>
        <dbReference type="ARBA" id="ARBA00023139"/>
    </source>
</evidence>
<dbReference type="PANTHER" id="PTHR43649">
    <property type="entry name" value="ARABINOSE-BINDING PROTEIN-RELATED"/>
    <property type="match status" value="1"/>
</dbReference>
<sequence>MKQKLFLVIFFIICITMVAACGNTDEGSSSTSNEDAVELEMYSWRTEDRSAYEEIIAAFEEENPDIKIKFNPFDSTEYNTILTNALVSGTGPDIVQLRPYSGAQTIADNGYLVALDDIEGIDHFDDSYLEAAQGSDGNTYGVPLSLNVGVIFYNQTIFEEYGLAVPETWEDFVNVSEELLANDIIPVAQGGRDAYLLSMLHGVISPTAYGGNEFVDELTEGSTDLTDERMVASLDRMEEIAQFLPDDFVALDDNDAQALFYAEEAAMYINGDYRLETFENNIPDIPIGVIPGFKEEGMEEPLVMDWVDSSYGVVEGSEHEEEALRFMEFMATQEFGQMFSDQLSRVSAVDGVTATHEIVQQVTEASETNSTPYLMLVHYGEGSPTTKTIFEDGLQGMYLEEITKEDLLEQSQENAERAAEEKVEEMEMIEEDE</sequence>
<evidence type="ECO:0000256" key="2">
    <source>
        <dbReference type="ARBA" id="ARBA00022448"/>
    </source>
</evidence>
<evidence type="ECO:0000256" key="7">
    <source>
        <dbReference type="ARBA" id="ARBA00023288"/>
    </source>
</evidence>
<evidence type="ECO:0000256" key="5">
    <source>
        <dbReference type="ARBA" id="ARBA00023136"/>
    </source>
</evidence>
<dbReference type="PROSITE" id="PS51257">
    <property type="entry name" value="PROKAR_LIPOPROTEIN"/>
    <property type="match status" value="1"/>
</dbReference>
<dbReference type="Pfam" id="PF01547">
    <property type="entry name" value="SBP_bac_1"/>
    <property type="match status" value="1"/>
</dbReference>
<evidence type="ECO:0000256" key="9">
    <source>
        <dbReference type="SAM" id="SignalP"/>
    </source>
</evidence>
<proteinExistence type="inferred from homology"/>
<evidence type="ECO:0000256" key="4">
    <source>
        <dbReference type="ARBA" id="ARBA00022729"/>
    </source>
</evidence>
<dbReference type="RefSeq" id="WP_256708743.1">
    <property type="nucleotide sequence ID" value="NZ_CP101914.1"/>
</dbReference>
<dbReference type="Proteomes" id="UP001059773">
    <property type="component" value="Chromosome"/>
</dbReference>
<feature type="region of interest" description="Disordered" evidence="8">
    <location>
        <begin position="408"/>
        <end position="433"/>
    </location>
</feature>
<keyword evidence="6" id="KW-0564">Palmitate</keyword>
<dbReference type="InterPro" id="IPR006059">
    <property type="entry name" value="SBP"/>
</dbReference>
<keyword evidence="3" id="KW-1003">Cell membrane</keyword>